<gene>
    <name evidence="3" type="ORF">DW064_12265</name>
    <name evidence="2" type="ORF">F7D59_12335</name>
</gene>
<dbReference type="InterPro" id="IPR002711">
    <property type="entry name" value="HNH"/>
</dbReference>
<evidence type="ECO:0000313" key="3">
    <source>
        <dbReference type="EMBL" id="RHK47060.1"/>
    </source>
</evidence>
<dbReference type="Proteomes" id="UP000420635">
    <property type="component" value="Unassembled WGS sequence"/>
</dbReference>
<evidence type="ECO:0000313" key="4">
    <source>
        <dbReference type="Proteomes" id="UP000284562"/>
    </source>
</evidence>
<evidence type="ECO:0000313" key="5">
    <source>
        <dbReference type="Proteomes" id="UP000420635"/>
    </source>
</evidence>
<dbReference type="Pfam" id="PF01844">
    <property type="entry name" value="HNH"/>
    <property type="match status" value="1"/>
</dbReference>
<dbReference type="RefSeq" id="WP_119238233.1">
    <property type="nucleotide sequence ID" value="NZ_VZAS01000209.1"/>
</dbReference>
<dbReference type="GO" id="GO:0004519">
    <property type="term" value="F:endonuclease activity"/>
    <property type="evidence" value="ECO:0007669"/>
    <property type="project" value="InterPro"/>
</dbReference>
<sequence length="389" mass="44867">MKPTLYTNWTIADICKGFVYNEHEGKGLFGLNGQLTIQPEYQRNYIYCDGKKDVAVVDSILKGYPIGLIYFNKTKDGRYEVLDGQQRITSFGRYATMKLAVKVNGKEQYLDGLDEESRERFLNTKLTIYVCEGEEAEIKQWFKTINISGVPLNEQELLNAIYSGTFVTAAKEVFSNSRNSNIQKWSAYIKADVKRQGFLERALQWISASKGVSIDNYMSLHRRDSNIQELQSYFDSVIDWISATFYKTYDKMCGLEWGRLYETYHKKPYDLAKLNKRVEELLADEAVTKQAGIFEYVLGGEQQPELLEIRLFEKSIKQKAYERQTKDAKTKGISNCPLCAQTDNNRKSYIYRITEMEADHVTAWSKGGKTDLANCQMLCKMHNRTKGNK</sequence>
<dbReference type="AlphaFoldDB" id="A0AA92V6G7"/>
<evidence type="ECO:0000259" key="1">
    <source>
        <dbReference type="SMART" id="SM00507"/>
    </source>
</evidence>
<dbReference type="GO" id="GO:0008270">
    <property type="term" value="F:zinc ion binding"/>
    <property type="evidence" value="ECO:0007669"/>
    <property type="project" value="InterPro"/>
</dbReference>
<evidence type="ECO:0000313" key="2">
    <source>
        <dbReference type="EMBL" id="MQN90609.1"/>
    </source>
</evidence>
<reference evidence="3 4" key="1">
    <citation type="submission" date="2018-08" db="EMBL/GenBank/DDBJ databases">
        <title>A genome reference for cultivated species of the human gut microbiota.</title>
        <authorList>
            <person name="Zou Y."/>
            <person name="Xue W."/>
            <person name="Luo G."/>
        </authorList>
    </citation>
    <scope>NUCLEOTIDE SEQUENCE [LARGE SCALE GENOMIC DNA]</scope>
    <source>
        <strain evidence="3 4">AF43-2</strain>
    </source>
</reference>
<dbReference type="InterPro" id="IPR003615">
    <property type="entry name" value="HNH_nuc"/>
</dbReference>
<dbReference type="SMART" id="SM00507">
    <property type="entry name" value="HNHc"/>
    <property type="match status" value="1"/>
</dbReference>
<dbReference type="InterPro" id="IPR004919">
    <property type="entry name" value="GmrSD_N"/>
</dbReference>
<dbReference type="EMBL" id="QRNN01000059">
    <property type="protein sequence ID" value="RHK47060.1"/>
    <property type="molecule type" value="Genomic_DNA"/>
</dbReference>
<dbReference type="Gene3D" id="1.10.30.50">
    <property type="match status" value="1"/>
</dbReference>
<reference evidence="5" key="2">
    <citation type="submission" date="2019-09" db="EMBL/GenBank/DDBJ databases">
        <title>Distinct polysaccharide growth profiles of human intestinal Prevotella copri isolates.</title>
        <authorList>
            <person name="Fehlner-Peach H."/>
            <person name="Magnabosco C."/>
            <person name="Raghavan V."/>
            <person name="Scher J.U."/>
            <person name="Tett A."/>
            <person name="Cox L.M."/>
            <person name="Gottsegen C."/>
            <person name="Watters A."/>
            <person name="Wiltshire- Gordon J.D."/>
            <person name="Segata N."/>
            <person name="Bonneau R."/>
            <person name="Littman D.R."/>
        </authorList>
    </citation>
    <scope>NUCLEOTIDE SEQUENCE [LARGE SCALE GENOMIC DNA]</scope>
    <source>
        <strain evidence="5">iP54</strain>
    </source>
</reference>
<dbReference type="PANTHER" id="PTHR39639">
    <property type="entry name" value="CHROMOSOME 16, WHOLE GENOME SHOTGUN SEQUENCE"/>
    <property type="match status" value="1"/>
</dbReference>
<name>A0AA92V6G7_9BACT</name>
<dbReference type="PANTHER" id="PTHR39639:SF1">
    <property type="entry name" value="DUF262 DOMAIN-CONTAINING PROTEIN"/>
    <property type="match status" value="1"/>
</dbReference>
<dbReference type="GO" id="GO:0003676">
    <property type="term" value="F:nucleic acid binding"/>
    <property type="evidence" value="ECO:0007669"/>
    <property type="project" value="InterPro"/>
</dbReference>
<dbReference type="EMBL" id="VZBQ01000129">
    <property type="protein sequence ID" value="MQN90609.1"/>
    <property type="molecule type" value="Genomic_DNA"/>
</dbReference>
<protein>
    <submittedName>
        <fullName evidence="3">DUF262 domain-containing protein</fullName>
    </submittedName>
</protein>
<dbReference type="Proteomes" id="UP000284562">
    <property type="component" value="Unassembled WGS sequence"/>
</dbReference>
<reference evidence="2" key="3">
    <citation type="submission" date="2022-12" db="EMBL/GenBank/DDBJ databases">
        <title>Distinct polysaccharide growth profiles of human intestinal Prevotella copri isolates.</title>
        <authorList>
            <person name="Fehlner-Peach H."/>
            <person name="Magnabosco C."/>
            <person name="Raghavan V."/>
            <person name="Scher J.U."/>
            <person name="Tett A."/>
            <person name="Cox L.M."/>
            <person name="Gottsegen C."/>
            <person name="Watters A."/>
            <person name="Wiltshire- Gordon J.D."/>
            <person name="Segata N."/>
            <person name="Bonneau R."/>
            <person name="Littman D.R."/>
        </authorList>
    </citation>
    <scope>NUCLEOTIDE SEQUENCE</scope>
    <source>
        <strain evidence="2">IP54</strain>
    </source>
</reference>
<feature type="domain" description="HNH nuclease" evidence="1">
    <location>
        <begin position="344"/>
        <end position="384"/>
    </location>
</feature>
<dbReference type="CDD" id="cd00085">
    <property type="entry name" value="HNHc"/>
    <property type="match status" value="1"/>
</dbReference>
<organism evidence="3 4">
    <name type="scientific">Segatella copri</name>
    <dbReference type="NCBI Taxonomy" id="165179"/>
    <lineage>
        <taxon>Bacteria</taxon>
        <taxon>Pseudomonadati</taxon>
        <taxon>Bacteroidota</taxon>
        <taxon>Bacteroidia</taxon>
        <taxon>Bacteroidales</taxon>
        <taxon>Prevotellaceae</taxon>
        <taxon>Segatella</taxon>
    </lineage>
</organism>
<dbReference type="Pfam" id="PF03235">
    <property type="entry name" value="GmrSD_N"/>
    <property type="match status" value="1"/>
</dbReference>
<accession>A0AA92V6G7</accession>
<comment type="caution">
    <text evidence="3">The sequence shown here is derived from an EMBL/GenBank/DDBJ whole genome shotgun (WGS) entry which is preliminary data.</text>
</comment>
<proteinExistence type="predicted"/>